<dbReference type="Gene3D" id="1.20.1290.10">
    <property type="entry name" value="AhpD-like"/>
    <property type="match status" value="1"/>
</dbReference>
<dbReference type="InterPro" id="IPR004675">
    <property type="entry name" value="AhpD_core"/>
</dbReference>
<dbReference type="Proteomes" id="UP000238196">
    <property type="component" value="Unassembled WGS sequence"/>
</dbReference>
<comment type="caution">
    <text evidence="2">The sequence shown here is derived from an EMBL/GenBank/DDBJ whole genome shotgun (WGS) entry which is preliminary data.</text>
</comment>
<dbReference type="InterPro" id="IPR029032">
    <property type="entry name" value="AhpD-like"/>
</dbReference>
<reference evidence="2 3" key="1">
    <citation type="submission" date="2018-02" db="EMBL/GenBank/DDBJ databases">
        <title>novel marine gammaproteobacteria from coastal saline agro ecosystem.</title>
        <authorList>
            <person name="Krishnan R."/>
            <person name="Ramesh Kumar N."/>
        </authorList>
    </citation>
    <scope>NUCLEOTIDE SEQUENCE [LARGE SCALE GENOMIC DNA]</scope>
    <source>
        <strain evidence="2 3">228</strain>
    </source>
</reference>
<dbReference type="AlphaFoldDB" id="A0A2S5KMP5"/>
<evidence type="ECO:0000313" key="2">
    <source>
        <dbReference type="EMBL" id="PPC75809.1"/>
    </source>
</evidence>
<dbReference type="Pfam" id="PF02627">
    <property type="entry name" value="CMD"/>
    <property type="match status" value="1"/>
</dbReference>
<dbReference type="OrthoDB" id="1683318at2"/>
<dbReference type="InterPro" id="IPR003779">
    <property type="entry name" value="CMD-like"/>
</dbReference>
<protein>
    <submittedName>
        <fullName evidence="2">Carboxymuconolactone decarboxylase family protein</fullName>
    </submittedName>
</protein>
<dbReference type="PANTHER" id="PTHR33930">
    <property type="entry name" value="ALKYL HYDROPEROXIDE REDUCTASE AHPD"/>
    <property type="match status" value="1"/>
</dbReference>
<name>A0A2S5KMP5_9PROT</name>
<dbReference type="SUPFAM" id="SSF69118">
    <property type="entry name" value="AhpD-like"/>
    <property type="match status" value="1"/>
</dbReference>
<organism evidence="2 3">
    <name type="scientific">Proteobacteria bacterium 228</name>
    <dbReference type="NCBI Taxonomy" id="2083153"/>
    <lineage>
        <taxon>Bacteria</taxon>
        <taxon>Pseudomonadati</taxon>
        <taxon>Pseudomonadota</taxon>
    </lineage>
</organism>
<evidence type="ECO:0000313" key="3">
    <source>
        <dbReference type="Proteomes" id="UP000238196"/>
    </source>
</evidence>
<dbReference type="PANTHER" id="PTHR33930:SF2">
    <property type="entry name" value="BLR3452 PROTEIN"/>
    <property type="match status" value="1"/>
</dbReference>
<dbReference type="EMBL" id="PRLP01000068">
    <property type="protein sequence ID" value="PPC75809.1"/>
    <property type="molecule type" value="Genomic_DNA"/>
</dbReference>
<dbReference type="NCBIfam" id="TIGR00778">
    <property type="entry name" value="ahpD_dom"/>
    <property type="match status" value="1"/>
</dbReference>
<gene>
    <name evidence="2" type="ORF">C4K68_18750</name>
</gene>
<accession>A0A2S5KMP5</accession>
<dbReference type="GO" id="GO:0051920">
    <property type="term" value="F:peroxiredoxin activity"/>
    <property type="evidence" value="ECO:0007669"/>
    <property type="project" value="InterPro"/>
</dbReference>
<feature type="domain" description="Carboxymuconolactone decarboxylase-like" evidence="1">
    <location>
        <begin position="25"/>
        <end position="105"/>
    </location>
</feature>
<proteinExistence type="predicted"/>
<evidence type="ECO:0000259" key="1">
    <source>
        <dbReference type="Pfam" id="PF02627"/>
    </source>
</evidence>
<sequence length="116" mass="12203">MAKSYKEINQDQRQYSSQLRQASTDTMTAFASLYKASLAEGALSRKHKELIALGIGIAARCDGCIGDHVAGALKAGASREELVETINVAIMMGGGPSVIYGSHALSAVDELSARSD</sequence>